<evidence type="ECO:0000256" key="8">
    <source>
        <dbReference type="ARBA" id="ARBA00022679"/>
    </source>
</evidence>
<keyword evidence="8" id="KW-0808">Transferase</keyword>
<dbReference type="EC" id="2.3.2.27" evidence="5"/>
<evidence type="ECO:0000256" key="2">
    <source>
        <dbReference type="ARBA" id="ARBA00004585"/>
    </source>
</evidence>
<keyword evidence="14" id="KW-0653">Protein transport</keyword>
<evidence type="ECO:0000256" key="18">
    <source>
        <dbReference type="PROSITE-ProRule" id="PRU00175"/>
    </source>
</evidence>
<gene>
    <name evidence="21" type="ORF">DBRI00130_LOCUS10398</name>
</gene>
<evidence type="ECO:0000256" key="19">
    <source>
        <dbReference type="SAM" id="MobiDB-lite"/>
    </source>
</evidence>
<dbReference type="AlphaFoldDB" id="A0A7S4R105"/>
<evidence type="ECO:0000256" key="3">
    <source>
        <dbReference type="ARBA" id="ARBA00004906"/>
    </source>
</evidence>
<evidence type="ECO:0000256" key="14">
    <source>
        <dbReference type="ARBA" id="ARBA00022927"/>
    </source>
</evidence>
<evidence type="ECO:0000256" key="1">
    <source>
        <dbReference type="ARBA" id="ARBA00000900"/>
    </source>
</evidence>
<dbReference type="GO" id="GO:0016558">
    <property type="term" value="P:protein import into peroxisome matrix"/>
    <property type="evidence" value="ECO:0007669"/>
    <property type="project" value="InterPro"/>
</dbReference>
<evidence type="ECO:0000256" key="6">
    <source>
        <dbReference type="ARBA" id="ARBA00022448"/>
    </source>
</evidence>
<dbReference type="PANTHER" id="PTHR23350">
    <property type="entry name" value="PEROXISOME ASSEMBLY PROTEIN 10"/>
    <property type="match status" value="1"/>
</dbReference>
<evidence type="ECO:0000256" key="13">
    <source>
        <dbReference type="ARBA" id="ARBA00022833"/>
    </source>
</evidence>
<evidence type="ECO:0000256" key="17">
    <source>
        <dbReference type="ARBA" id="ARBA00023140"/>
    </source>
</evidence>
<evidence type="ECO:0000256" key="10">
    <source>
        <dbReference type="ARBA" id="ARBA00022723"/>
    </source>
</evidence>
<sequence>MAYSTSFSTAHTIPTNTTSNLTELQQQQQDQTITNATTNPTNSYQNDKITKLLRWIIKLHLSLFYINGKYPTIAHRLVGCTIATKQNSDDDKSSDTALLSSLPAPTTSTIVANRPSYTTIGMLIALQASASLIKTTFQYMIEFMYVLQRIRTRWRKEKEEQRRKAYTTSIEQCVPSVEEESFSTNKTEGEKQQQQSITYVTSTTNTNATATQCGICMNERLHPSAPIACGHVFCWSCIHYWITNVRSECPLCRCHARECDIMALYHYESSPSSL</sequence>
<feature type="compositionally biased region" description="Low complexity" evidence="19">
    <location>
        <begin position="15"/>
        <end position="39"/>
    </location>
</feature>
<feature type="region of interest" description="Disordered" evidence="19">
    <location>
        <begin position="177"/>
        <end position="196"/>
    </location>
</feature>
<dbReference type="GO" id="GO:0005778">
    <property type="term" value="C:peroxisomal membrane"/>
    <property type="evidence" value="ECO:0007669"/>
    <property type="project" value="UniProtKB-SubCell"/>
</dbReference>
<dbReference type="InterPro" id="IPR025654">
    <property type="entry name" value="PEX2/10"/>
</dbReference>
<accession>A0A7S4R105</accession>
<evidence type="ECO:0000259" key="20">
    <source>
        <dbReference type="PROSITE" id="PS50089"/>
    </source>
</evidence>
<comment type="pathway">
    <text evidence="3">Protein modification; protein ubiquitination.</text>
</comment>
<comment type="similarity">
    <text evidence="4">Belongs to the pex2/pex10/pex12 family.</text>
</comment>
<evidence type="ECO:0000256" key="7">
    <source>
        <dbReference type="ARBA" id="ARBA00022593"/>
    </source>
</evidence>
<keyword evidence="9" id="KW-0812">Transmembrane</keyword>
<comment type="catalytic activity">
    <reaction evidence="1">
        <text>S-ubiquitinyl-[E2 ubiquitin-conjugating enzyme]-L-cysteine + [acceptor protein]-L-lysine = [E2 ubiquitin-conjugating enzyme]-L-cysteine + N(6)-ubiquitinyl-[acceptor protein]-L-lysine.</text>
        <dbReference type="EC" id="2.3.2.27"/>
    </reaction>
</comment>
<keyword evidence="13" id="KW-0862">Zinc</keyword>
<evidence type="ECO:0000256" key="4">
    <source>
        <dbReference type="ARBA" id="ARBA00008704"/>
    </source>
</evidence>
<feature type="compositionally biased region" description="Polar residues" evidence="19">
    <location>
        <begin position="182"/>
        <end position="196"/>
    </location>
</feature>
<dbReference type="InterPro" id="IPR017907">
    <property type="entry name" value="Znf_RING_CS"/>
</dbReference>
<feature type="domain" description="RING-type" evidence="20">
    <location>
        <begin position="213"/>
        <end position="253"/>
    </location>
</feature>
<keyword evidence="7" id="KW-0962">Peroxisome biogenesis</keyword>
<dbReference type="SUPFAM" id="SSF57850">
    <property type="entry name" value="RING/U-box"/>
    <property type="match status" value="1"/>
</dbReference>
<comment type="subcellular location">
    <subcellularLocation>
        <location evidence="2">Peroxisome membrane</location>
        <topology evidence="2">Multi-pass membrane protein</topology>
    </subcellularLocation>
</comment>
<keyword evidence="11 18" id="KW-0863">Zinc-finger</keyword>
<dbReference type="InterPro" id="IPR006845">
    <property type="entry name" value="Pex_N"/>
</dbReference>
<dbReference type="SMART" id="SM00184">
    <property type="entry name" value="RING"/>
    <property type="match status" value="1"/>
</dbReference>
<evidence type="ECO:0000313" key="21">
    <source>
        <dbReference type="EMBL" id="CAE4598642.1"/>
    </source>
</evidence>
<keyword evidence="15" id="KW-1133">Transmembrane helix</keyword>
<dbReference type="InterPro" id="IPR001841">
    <property type="entry name" value="Znf_RING"/>
</dbReference>
<evidence type="ECO:0000256" key="16">
    <source>
        <dbReference type="ARBA" id="ARBA00023136"/>
    </source>
</evidence>
<keyword evidence="6" id="KW-0813">Transport</keyword>
<evidence type="ECO:0000256" key="15">
    <source>
        <dbReference type="ARBA" id="ARBA00022989"/>
    </source>
</evidence>
<keyword evidence="16" id="KW-0472">Membrane</keyword>
<dbReference type="Pfam" id="PF13639">
    <property type="entry name" value="zf-RING_2"/>
    <property type="match status" value="1"/>
</dbReference>
<dbReference type="PROSITE" id="PS50089">
    <property type="entry name" value="ZF_RING_2"/>
    <property type="match status" value="1"/>
</dbReference>
<keyword evidence="10" id="KW-0479">Metal-binding</keyword>
<evidence type="ECO:0000256" key="5">
    <source>
        <dbReference type="ARBA" id="ARBA00012483"/>
    </source>
</evidence>
<reference evidence="21" key="1">
    <citation type="submission" date="2021-01" db="EMBL/GenBank/DDBJ databases">
        <authorList>
            <person name="Corre E."/>
            <person name="Pelletier E."/>
            <person name="Niang G."/>
            <person name="Scheremetjew M."/>
            <person name="Finn R."/>
            <person name="Kale V."/>
            <person name="Holt S."/>
            <person name="Cochrane G."/>
            <person name="Meng A."/>
            <person name="Brown T."/>
            <person name="Cohen L."/>
        </authorList>
    </citation>
    <scope>NUCLEOTIDE SEQUENCE</scope>
    <source>
        <strain evidence="21">GSO104</strain>
    </source>
</reference>
<dbReference type="Gene3D" id="3.30.40.10">
    <property type="entry name" value="Zinc/RING finger domain, C3HC4 (zinc finger)"/>
    <property type="match status" value="1"/>
</dbReference>
<protein>
    <recommendedName>
        <fullName evidence="5">RING-type E3 ubiquitin transferase</fullName>
        <ecNumber evidence="5">2.3.2.27</ecNumber>
    </recommendedName>
</protein>
<dbReference type="Pfam" id="PF04757">
    <property type="entry name" value="Pex2_Pex12"/>
    <property type="match status" value="1"/>
</dbReference>
<keyword evidence="12" id="KW-0833">Ubl conjugation pathway</keyword>
<dbReference type="PANTHER" id="PTHR23350:SF0">
    <property type="entry name" value="PEROXISOME BIOGENESIS FACTOR 10"/>
    <property type="match status" value="1"/>
</dbReference>
<name>A0A7S4R105_9STRA</name>
<dbReference type="InterPro" id="IPR013083">
    <property type="entry name" value="Znf_RING/FYVE/PHD"/>
</dbReference>
<dbReference type="EMBL" id="HBNS01012892">
    <property type="protein sequence ID" value="CAE4598642.1"/>
    <property type="molecule type" value="Transcribed_RNA"/>
</dbReference>
<dbReference type="PROSITE" id="PS00518">
    <property type="entry name" value="ZF_RING_1"/>
    <property type="match status" value="1"/>
</dbReference>
<dbReference type="GO" id="GO:0008270">
    <property type="term" value="F:zinc ion binding"/>
    <property type="evidence" value="ECO:0007669"/>
    <property type="project" value="UniProtKB-KW"/>
</dbReference>
<proteinExistence type="inferred from homology"/>
<evidence type="ECO:0000256" key="12">
    <source>
        <dbReference type="ARBA" id="ARBA00022786"/>
    </source>
</evidence>
<evidence type="ECO:0000256" key="9">
    <source>
        <dbReference type="ARBA" id="ARBA00022692"/>
    </source>
</evidence>
<dbReference type="GO" id="GO:0061630">
    <property type="term" value="F:ubiquitin protein ligase activity"/>
    <property type="evidence" value="ECO:0007669"/>
    <property type="project" value="UniProtKB-EC"/>
</dbReference>
<feature type="region of interest" description="Disordered" evidence="19">
    <location>
        <begin position="14"/>
        <end position="41"/>
    </location>
</feature>
<keyword evidence="17" id="KW-0576">Peroxisome</keyword>
<organism evidence="21">
    <name type="scientific">Ditylum brightwellii</name>
    <dbReference type="NCBI Taxonomy" id="49249"/>
    <lineage>
        <taxon>Eukaryota</taxon>
        <taxon>Sar</taxon>
        <taxon>Stramenopiles</taxon>
        <taxon>Ochrophyta</taxon>
        <taxon>Bacillariophyta</taxon>
        <taxon>Mediophyceae</taxon>
        <taxon>Lithodesmiophycidae</taxon>
        <taxon>Lithodesmiales</taxon>
        <taxon>Lithodesmiaceae</taxon>
        <taxon>Ditylum</taxon>
    </lineage>
</organism>
<evidence type="ECO:0000256" key="11">
    <source>
        <dbReference type="ARBA" id="ARBA00022771"/>
    </source>
</evidence>